<dbReference type="InterPro" id="IPR023166">
    <property type="entry name" value="BaiN-like_dom_sf"/>
</dbReference>
<evidence type="ECO:0000256" key="2">
    <source>
        <dbReference type="ARBA" id="ARBA00022630"/>
    </source>
</evidence>
<dbReference type="EMBL" id="CZQA01000001">
    <property type="protein sequence ID" value="CUS32224.1"/>
    <property type="molecule type" value="Genomic_DNA"/>
</dbReference>
<evidence type="ECO:0000259" key="5">
    <source>
        <dbReference type="Pfam" id="PF22780"/>
    </source>
</evidence>
<proteinExistence type="predicted"/>
<dbReference type="Pfam" id="PF03486">
    <property type="entry name" value="HI0933_like"/>
    <property type="match status" value="1"/>
</dbReference>
<dbReference type="Gene3D" id="2.40.30.10">
    <property type="entry name" value="Translation factors"/>
    <property type="match status" value="1"/>
</dbReference>
<dbReference type="NCBIfam" id="TIGR00275">
    <property type="entry name" value="aminoacetone oxidase family FAD-binding enzyme"/>
    <property type="match status" value="1"/>
</dbReference>
<dbReference type="PRINTS" id="PR00368">
    <property type="entry name" value="FADPNR"/>
</dbReference>
<dbReference type="RefSeq" id="WP_090743257.1">
    <property type="nucleotide sequence ID" value="NZ_CZQA01000001.1"/>
</dbReference>
<name>A0A0S4L6F0_9BACT</name>
<evidence type="ECO:0000313" key="7">
    <source>
        <dbReference type="Proteomes" id="UP000199032"/>
    </source>
</evidence>
<dbReference type="Gene3D" id="3.50.50.60">
    <property type="entry name" value="FAD/NAD(P)-binding domain"/>
    <property type="match status" value="1"/>
</dbReference>
<organism evidence="6 7">
    <name type="scientific">Candidatus Nitrospira nitrosa</name>
    <dbReference type="NCBI Taxonomy" id="1742972"/>
    <lineage>
        <taxon>Bacteria</taxon>
        <taxon>Pseudomonadati</taxon>
        <taxon>Nitrospirota</taxon>
        <taxon>Nitrospiria</taxon>
        <taxon>Nitrospirales</taxon>
        <taxon>Nitrospiraceae</taxon>
        <taxon>Nitrospira</taxon>
    </lineage>
</organism>
<keyword evidence="7" id="KW-1185">Reference proteome</keyword>
<dbReference type="Pfam" id="PF22780">
    <property type="entry name" value="HI0933_like_1st"/>
    <property type="match status" value="1"/>
</dbReference>
<keyword evidence="3" id="KW-0274">FAD</keyword>
<dbReference type="PANTHER" id="PTHR42887:SF2">
    <property type="entry name" value="OS12G0638800 PROTEIN"/>
    <property type="match status" value="1"/>
</dbReference>
<dbReference type="SUPFAM" id="SSF160996">
    <property type="entry name" value="HI0933 insert domain-like"/>
    <property type="match status" value="1"/>
</dbReference>
<accession>A0A0S4L6F0</accession>
<feature type="domain" description="RsdA/BaiN/AoA(So)-like insert" evidence="5">
    <location>
        <begin position="197"/>
        <end position="359"/>
    </location>
</feature>
<sequence>MTDRPTTIVIVGAGAAGLTGAIAAAQTLTRAQIDGDVLLLDGARHIGAKILVSGGGRCNVTHDVVTPKDFFGNRNIIRNVLAAFPVERTIAWFTSLGVELKHEPTGKLFPMTDKARTVLQALIDSARRAGVTICPGHRVAAISQTDRGFLIQHNHGTTHASHVMLATGGQSLPRSGSDGFGFQLARKLGHQITPTAPALVPLVLDRSMFQATLSGLSHDVELTTLVDKREVDRRTGSLLWTHVGISGPVVLDASRFWTLATKRGAVVEMYGNFVPGQSADALRSWFVAQAAQHPRRSLVRTLSSLVPDRFAESLCRHQACESQTTVAQVPRPHRDRVLNALTHFHFPIIGDRGWNVAEVTAGGVPLEEINYRTMESKLVPGLYLLGEMLDCDGRIGGFNFQWAWTTGWLAGESVVRSLLKDTPLPHPASSLA</sequence>
<dbReference type="Proteomes" id="UP000199032">
    <property type="component" value="Unassembled WGS sequence"/>
</dbReference>
<evidence type="ECO:0000313" key="6">
    <source>
        <dbReference type="EMBL" id="CUS32224.1"/>
    </source>
</evidence>
<dbReference type="InterPro" id="IPR004792">
    <property type="entry name" value="BaiN-like"/>
</dbReference>
<dbReference type="Gene3D" id="1.10.8.260">
    <property type="entry name" value="HI0933 insert domain-like"/>
    <property type="match status" value="1"/>
</dbReference>
<dbReference type="SUPFAM" id="SSF51905">
    <property type="entry name" value="FAD/NAD(P)-binding domain"/>
    <property type="match status" value="1"/>
</dbReference>
<evidence type="ECO:0000259" key="4">
    <source>
        <dbReference type="Pfam" id="PF03486"/>
    </source>
</evidence>
<comment type="cofactor">
    <cofactor evidence="1">
        <name>FAD</name>
        <dbReference type="ChEBI" id="CHEBI:57692"/>
    </cofactor>
</comment>
<dbReference type="InterPro" id="IPR055178">
    <property type="entry name" value="RsdA/BaiN/AoA(So)-like_dom"/>
</dbReference>
<dbReference type="PANTHER" id="PTHR42887">
    <property type="entry name" value="OS12G0638800 PROTEIN"/>
    <property type="match status" value="1"/>
</dbReference>
<dbReference type="InterPro" id="IPR057661">
    <property type="entry name" value="RsdA/BaiN/AoA(So)_Rossmann"/>
</dbReference>
<gene>
    <name evidence="6" type="ORF">COMA1_10513</name>
</gene>
<dbReference type="AlphaFoldDB" id="A0A0S4L6F0"/>
<reference evidence="6 7" key="1">
    <citation type="submission" date="2015-10" db="EMBL/GenBank/DDBJ databases">
        <authorList>
            <person name="Gilbert D.G."/>
        </authorList>
    </citation>
    <scope>NUCLEOTIDE SEQUENCE [LARGE SCALE GENOMIC DNA]</scope>
    <source>
        <strain evidence="6">COMA1</strain>
    </source>
</reference>
<dbReference type="InterPro" id="IPR036188">
    <property type="entry name" value="FAD/NAD-bd_sf"/>
</dbReference>
<dbReference type="OrthoDB" id="9773233at2"/>
<protein>
    <submittedName>
        <fullName evidence="6">Putative Oxidoreductase with FAD/NAD(P)-binding domain</fullName>
    </submittedName>
</protein>
<keyword evidence="2" id="KW-0285">Flavoprotein</keyword>
<evidence type="ECO:0000256" key="3">
    <source>
        <dbReference type="ARBA" id="ARBA00022827"/>
    </source>
</evidence>
<feature type="domain" description="RsdA/BaiN/AoA(So)-like Rossmann fold-like" evidence="4">
    <location>
        <begin position="7"/>
        <end position="412"/>
    </location>
</feature>
<evidence type="ECO:0000256" key="1">
    <source>
        <dbReference type="ARBA" id="ARBA00001974"/>
    </source>
</evidence>